<feature type="domain" description="Heme-copper oxidase subunit III family profile" evidence="11">
    <location>
        <begin position="10"/>
        <end position="269"/>
    </location>
</feature>
<feature type="transmembrane region" description="Helical" evidence="10">
    <location>
        <begin position="21"/>
        <end position="42"/>
    </location>
</feature>
<dbReference type="InterPro" id="IPR024791">
    <property type="entry name" value="Cyt_c/ubiquinol_Oxase_su3"/>
</dbReference>
<dbReference type="GO" id="GO:0006123">
    <property type="term" value="P:mitochondrial electron transport, cytochrome c to oxygen"/>
    <property type="evidence" value="ECO:0007669"/>
    <property type="project" value="TreeGrafter"/>
</dbReference>
<comment type="subcellular location">
    <subcellularLocation>
        <location evidence="1">Mitochondrion inner membrane</location>
        <topology evidence="1">Multi-pass membrane protein</topology>
    </subcellularLocation>
</comment>
<feature type="transmembrane region" description="Helical" evidence="10">
    <location>
        <begin position="167"/>
        <end position="187"/>
    </location>
</feature>
<keyword evidence="4 9" id="KW-0812">Transmembrane</keyword>
<dbReference type="PANTHER" id="PTHR11403:SF7">
    <property type="entry name" value="CYTOCHROME C OXIDASE SUBUNIT 3"/>
    <property type="match status" value="1"/>
</dbReference>
<dbReference type="CDD" id="cd01665">
    <property type="entry name" value="Cyt_c_Oxidase_III"/>
    <property type="match status" value="1"/>
</dbReference>
<dbReference type="GO" id="GO:0005743">
    <property type="term" value="C:mitochondrial inner membrane"/>
    <property type="evidence" value="ECO:0007669"/>
    <property type="project" value="UniProtKB-SubCell"/>
</dbReference>
<accession>A0A7D7CZ34</accession>
<feature type="transmembrane region" description="Helical" evidence="10">
    <location>
        <begin position="249"/>
        <end position="268"/>
    </location>
</feature>
<keyword evidence="5" id="KW-1278">Translocase</keyword>
<dbReference type="Pfam" id="PF00510">
    <property type="entry name" value="COX3"/>
    <property type="match status" value="1"/>
</dbReference>
<evidence type="ECO:0000313" key="12">
    <source>
        <dbReference type="EMBL" id="QMJ95724.1"/>
    </source>
</evidence>
<keyword evidence="7 10" id="KW-0472">Membrane</keyword>
<comment type="catalytic activity">
    <reaction evidence="8">
        <text>4 Fe(II)-[cytochrome c] + O2 + 8 H(+)(in) = 4 Fe(III)-[cytochrome c] + 2 H2O + 4 H(+)(out)</text>
        <dbReference type="Rhea" id="RHEA:11436"/>
        <dbReference type="Rhea" id="RHEA-COMP:10350"/>
        <dbReference type="Rhea" id="RHEA-COMP:14399"/>
        <dbReference type="ChEBI" id="CHEBI:15377"/>
        <dbReference type="ChEBI" id="CHEBI:15378"/>
        <dbReference type="ChEBI" id="CHEBI:15379"/>
        <dbReference type="ChEBI" id="CHEBI:29033"/>
        <dbReference type="ChEBI" id="CHEBI:29034"/>
        <dbReference type="EC" id="7.1.1.9"/>
    </reaction>
    <physiologicalReaction direction="left-to-right" evidence="8">
        <dbReference type="Rhea" id="RHEA:11437"/>
    </physiologicalReaction>
</comment>
<dbReference type="AlphaFoldDB" id="A0A7D7CZ34"/>
<comment type="function">
    <text evidence="9">Component of the cytochrome c oxidase, the last enzyme in the mitochondrial electron transport chain which drives oxidative phosphorylation. The respiratory chain contains 3 multisubunit complexes succinate dehydrogenase (complex II, CII), ubiquinol-cytochrome c oxidoreductase (cytochrome b-c1 complex, complex III, CIII) and cytochrome c oxidase (complex IV, CIV), that cooperate to transfer electrons derived from NADH and succinate to molecular oxygen, creating an electrochemical gradient over the inner membrane that drives transmembrane transport and the ATP synthase. Cytochrome c oxidase is the component of the respiratory chain that catalyzes the reduction of oxygen to water. Electrons originating from reduced cytochrome c in the intermembrane space (IMS) are transferred via the dinuclear copper A center (CU(A)) of subunit 2 and heme A of subunit 1 to the active site in subunit 1, a binuclear center (BNC) formed by heme A3 and copper B (CU(B)). The BNC reduces molecular oxygen to 2 water molecules using 4 electrons from cytochrome c in the IMS and 4 protons from the mitochondrial matrix.</text>
</comment>
<evidence type="ECO:0000256" key="9">
    <source>
        <dbReference type="RuleBase" id="RU003375"/>
    </source>
</evidence>
<dbReference type="InterPro" id="IPR000298">
    <property type="entry name" value="Cyt_c_oxidase-like_su3"/>
</dbReference>
<evidence type="ECO:0000256" key="6">
    <source>
        <dbReference type="ARBA" id="ARBA00022989"/>
    </source>
</evidence>
<keyword evidence="6 10" id="KW-1133">Transmembrane helix</keyword>
<dbReference type="PROSITE" id="PS50253">
    <property type="entry name" value="COX3"/>
    <property type="match status" value="1"/>
</dbReference>
<dbReference type="FunFam" id="1.10.287.70:FF:000082">
    <property type="entry name" value="Cytochrome c oxidase subunit 3"/>
    <property type="match status" value="1"/>
</dbReference>
<proteinExistence type="inferred from homology"/>
<dbReference type="InterPro" id="IPR035973">
    <property type="entry name" value="Cyt_c_oxidase_su3-like_sf"/>
</dbReference>
<organism evidence="12">
    <name type="scientific">Metschnikowia mauinuiana</name>
    <dbReference type="NCBI Taxonomy" id="301368"/>
    <lineage>
        <taxon>Eukaryota</taxon>
        <taxon>Fungi</taxon>
        <taxon>Dikarya</taxon>
        <taxon>Ascomycota</taxon>
        <taxon>Saccharomycotina</taxon>
        <taxon>Pichiomycetes</taxon>
        <taxon>Metschnikowiaceae</taxon>
        <taxon>Metschnikowia</taxon>
    </lineage>
</organism>
<dbReference type="GO" id="GO:0045277">
    <property type="term" value="C:respiratory chain complex IV"/>
    <property type="evidence" value="ECO:0007669"/>
    <property type="project" value="UniProtKB-ARBA"/>
</dbReference>
<name>A0A7D7CZ34_9ASCO</name>
<dbReference type="Gene3D" id="1.10.287.70">
    <property type="match status" value="1"/>
</dbReference>
<evidence type="ECO:0000256" key="7">
    <source>
        <dbReference type="ARBA" id="ARBA00023136"/>
    </source>
</evidence>
<evidence type="ECO:0000256" key="8">
    <source>
        <dbReference type="ARBA" id="ARBA00049512"/>
    </source>
</evidence>
<protein>
    <recommendedName>
        <fullName evidence="3 9">Cytochrome c oxidase subunit 3</fullName>
    </recommendedName>
</protein>
<dbReference type="PANTHER" id="PTHR11403">
    <property type="entry name" value="CYTOCHROME C OXIDASE SUBUNIT III"/>
    <property type="match status" value="1"/>
</dbReference>
<dbReference type="SUPFAM" id="SSF81452">
    <property type="entry name" value="Cytochrome c oxidase subunit III-like"/>
    <property type="match status" value="1"/>
</dbReference>
<evidence type="ECO:0000256" key="5">
    <source>
        <dbReference type="ARBA" id="ARBA00022967"/>
    </source>
</evidence>
<gene>
    <name evidence="12" type="primary">cox3</name>
</gene>
<evidence type="ECO:0000256" key="1">
    <source>
        <dbReference type="ARBA" id="ARBA00004448"/>
    </source>
</evidence>
<feature type="transmembrane region" description="Helical" evidence="10">
    <location>
        <begin position="207"/>
        <end position="228"/>
    </location>
</feature>
<feature type="transmembrane region" description="Helical" evidence="10">
    <location>
        <begin position="48"/>
        <end position="70"/>
    </location>
</feature>
<evidence type="ECO:0000256" key="4">
    <source>
        <dbReference type="ARBA" id="ARBA00022692"/>
    </source>
</evidence>
<evidence type="ECO:0000256" key="10">
    <source>
        <dbReference type="SAM" id="Phobius"/>
    </source>
</evidence>
<geneLocation type="mitochondrion" evidence="12"/>
<dbReference type="InterPro" id="IPR033945">
    <property type="entry name" value="Cyt_c_oxase_su3_dom"/>
</dbReference>
<dbReference type="Gene3D" id="1.20.120.80">
    <property type="entry name" value="Cytochrome c oxidase, subunit III, four-helix bundle"/>
    <property type="match status" value="1"/>
</dbReference>
<reference evidence="12" key="1">
    <citation type="submission" date="2020-05" db="EMBL/GenBank/DDBJ databases">
        <title>Do Metschnikowia yeast have the strangest mitochondrial genomes of all fungi?</title>
        <authorList>
            <person name="Lee D.K."/>
            <person name="Hsiang T."/>
            <person name="Lachance M.-A."/>
            <person name="Smith D.R."/>
        </authorList>
    </citation>
    <scope>NUCLEOTIDE SEQUENCE</scope>
    <source>
        <strain evidence="12">UWOPS04-110.4</strain>
    </source>
</reference>
<keyword evidence="9 12" id="KW-0496">Mitochondrion</keyword>
<dbReference type="EMBL" id="MT449700">
    <property type="protein sequence ID" value="QMJ95724.1"/>
    <property type="molecule type" value="Genomic_DNA"/>
</dbReference>
<evidence type="ECO:0000256" key="3">
    <source>
        <dbReference type="ARBA" id="ARBA00015944"/>
    </source>
</evidence>
<feature type="transmembrane region" description="Helical" evidence="10">
    <location>
        <begin position="91"/>
        <end position="110"/>
    </location>
</feature>
<evidence type="ECO:0000259" key="11">
    <source>
        <dbReference type="PROSITE" id="PS50253"/>
    </source>
</evidence>
<evidence type="ECO:0000256" key="2">
    <source>
        <dbReference type="ARBA" id="ARBA00010581"/>
    </source>
</evidence>
<sequence length="269" mass="31346">MTNSMRGYMQLHPFHLVSPSPWPLYTSFVLMNLALTIGLTAHNYMNNNYYILLNIMSILYVLTLWFKDVVAESTYLGDHTKAVKNGLTQGFYLFVISEILIFASLFWAYLHSSLNPTMEIGMSWPPFGMEAMSPSELPLLNTIILLASGVTMTMGHHALINSNRKDTLYGFMFTTLLIIMFVMLQMFEFMFSSFTISDGVYGSTFYALTGLHFFHMNSMAMMLMVCVWRMYNYDFTNNSHVFMEMTVMYLHVLDMLWLFMYMMCYWWGS</sequence>
<dbReference type="InterPro" id="IPR013833">
    <property type="entry name" value="Cyt_c_oxidase_su3_a-hlx"/>
</dbReference>
<dbReference type="EMBL" id="MT449700">
    <property type="protein sequence ID" value="QMJ95744.1"/>
    <property type="molecule type" value="Genomic_DNA"/>
</dbReference>
<comment type="similarity">
    <text evidence="2 9">Belongs to the cytochrome c oxidase subunit 3 family.</text>
</comment>
<dbReference type="GO" id="GO:0004129">
    <property type="term" value="F:cytochrome-c oxidase activity"/>
    <property type="evidence" value="ECO:0007669"/>
    <property type="project" value="UniProtKB-EC"/>
</dbReference>